<dbReference type="PROSITE" id="PS50931">
    <property type="entry name" value="HTH_LYSR"/>
    <property type="match status" value="1"/>
</dbReference>
<dbReference type="FunFam" id="1.10.10.10:FF:000001">
    <property type="entry name" value="LysR family transcriptional regulator"/>
    <property type="match status" value="1"/>
</dbReference>
<dbReference type="GO" id="GO:0003677">
    <property type="term" value="F:DNA binding"/>
    <property type="evidence" value="ECO:0007669"/>
    <property type="project" value="UniProtKB-KW"/>
</dbReference>
<keyword evidence="2" id="KW-0805">Transcription regulation</keyword>
<dbReference type="EMBL" id="JAMXQV010000056">
    <property type="protein sequence ID" value="MCR6490798.1"/>
    <property type="molecule type" value="Genomic_DNA"/>
</dbReference>
<comment type="caution">
    <text evidence="6">The sequence shown here is derived from an EMBL/GenBank/DDBJ whole genome shotgun (WGS) entry which is preliminary data.</text>
</comment>
<dbReference type="Gene3D" id="1.10.10.10">
    <property type="entry name" value="Winged helix-like DNA-binding domain superfamily/Winged helix DNA-binding domain"/>
    <property type="match status" value="1"/>
</dbReference>
<dbReference type="Gene3D" id="3.40.190.10">
    <property type="entry name" value="Periplasmic binding protein-like II"/>
    <property type="match status" value="2"/>
</dbReference>
<dbReference type="Proteomes" id="UP001144096">
    <property type="component" value="Unassembled WGS sequence"/>
</dbReference>
<dbReference type="PANTHER" id="PTHR30346">
    <property type="entry name" value="TRANSCRIPTIONAL DUAL REGULATOR HCAR-RELATED"/>
    <property type="match status" value="1"/>
</dbReference>
<protein>
    <submittedName>
        <fullName evidence="6">LysR substrate-binding domain-containing protein</fullName>
    </submittedName>
</protein>
<dbReference type="InterPro" id="IPR000847">
    <property type="entry name" value="LysR_HTH_N"/>
</dbReference>
<evidence type="ECO:0000256" key="2">
    <source>
        <dbReference type="ARBA" id="ARBA00023015"/>
    </source>
</evidence>
<dbReference type="InterPro" id="IPR036388">
    <property type="entry name" value="WH-like_DNA-bd_sf"/>
</dbReference>
<evidence type="ECO:0000313" key="7">
    <source>
        <dbReference type="Proteomes" id="UP001144096"/>
    </source>
</evidence>
<name>A0A9X2NMH2_9PSEU</name>
<gene>
    <name evidence="6" type="ORF">M8542_49220</name>
</gene>
<dbReference type="SUPFAM" id="SSF53850">
    <property type="entry name" value="Periplasmic binding protein-like II"/>
    <property type="match status" value="1"/>
</dbReference>
<evidence type="ECO:0000256" key="1">
    <source>
        <dbReference type="ARBA" id="ARBA00009437"/>
    </source>
</evidence>
<dbReference type="RefSeq" id="WP_257927371.1">
    <property type="nucleotide sequence ID" value="NZ_JAMXQV010000056.1"/>
</dbReference>
<keyword evidence="4" id="KW-0804">Transcription</keyword>
<organism evidence="6 7">
    <name type="scientific">Amycolatopsis iheyensis</name>
    <dbReference type="NCBI Taxonomy" id="2945988"/>
    <lineage>
        <taxon>Bacteria</taxon>
        <taxon>Bacillati</taxon>
        <taxon>Actinomycetota</taxon>
        <taxon>Actinomycetes</taxon>
        <taxon>Pseudonocardiales</taxon>
        <taxon>Pseudonocardiaceae</taxon>
        <taxon>Amycolatopsis</taxon>
    </lineage>
</organism>
<accession>A0A9X2NMH2</accession>
<dbReference type="SUPFAM" id="SSF46785">
    <property type="entry name" value="Winged helix' DNA-binding domain"/>
    <property type="match status" value="1"/>
</dbReference>
<reference evidence="6" key="1">
    <citation type="submission" date="2022-06" db="EMBL/GenBank/DDBJ databases">
        <title>Amycolatopsis iheyaensis sp. nov., a new species of the genus Amycolatopsis isolated from soil in Iheya island, Japan.</title>
        <authorList>
            <person name="Ngamcharungchit C."/>
            <person name="Kanto H."/>
            <person name="Take A."/>
            <person name="Intra B."/>
            <person name="Matsumoto A."/>
            <person name="Panbangred W."/>
            <person name="Inahashi Y."/>
        </authorList>
    </citation>
    <scope>NUCLEOTIDE SEQUENCE</scope>
    <source>
        <strain evidence="6">OK19-0408</strain>
    </source>
</reference>
<evidence type="ECO:0000259" key="5">
    <source>
        <dbReference type="PROSITE" id="PS50931"/>
    </source>
</evidence>
<sequence length="284" mass="30274">MDLRALRYFVAVADERHVGRAAGRLHMTQPPLSRAIRQLEDELGVALFDRTPKGVTLTPAGAALYDEAGALIERAEAIRGRVTAAAGAATLTIGTLADAAEHVGGRLVPLFRERHPHVEVRLHEADLGDPTAGLRAGLVDVALTRTPFDTKGIGTQVLRSVPVGLVVREDDALARRASVAVADLAGRRWVRLPDGTDPMWTAYWTGGPADDEAPVSRTVQECLRAVVWTGAAALAPVDQPVPGGLVVVPVTDRPPSELVVAWPKAGRSPLVRGFVQVAWAGYRE</sequence>
<dbReference type="Pfam" id="PF00126">
    <property type="entry name" value="HTH_1"/>
    <property type="match status" value="1"/>
</dbReference>
<dbReference type="Pfam" id="PF03466">
    <property type="entry name" value="LysR_substrate"/>
    <property type="match status" value="1"/>
</dbReference>
<keyword evidence="3" id="KW-0238">DNA-binding</keyword>
<keyword evidence="7" id="KW-1185">Reference proteome</keyword>
<proteinExistence type="inferred from homology"/>
<evidence type="ECO:0000313" key="6">
    <source>
        <dbReference type="EMBL" id="MCR6490798.1"/>
    </source>
</evidence>
<evidence type="ECO:0000256" key="4">
    <source>
        <dbReference type="ARBA" id="ARBA00023163"/>
    </source>
</evidence>
<comment type="similarity">
    <text evidence="1">Belongs to the LysR transcriptional regulatory family.</text>
</comment>
<dbReference type="AlphaFoldDB" id="A0A9X2NMH2"/>
<dbReference type="PRINTS" id="PR00039">
    <property type="entry name" value="HTHLYSR"/>
</dbReference>
<feature type="domain" description="HTH lysR-type" evidence="5">
    <location>
        <begin position="1"/>
        <end position="58"/>
    </location>
</feature>
<dbReference type="GO" id="GO:0003700">
    <property type="term" value="F:DNA-binding transcription factor activity"/>
    <property type="evidence" value="ECO:0007669"/>
    <property type="project" value="InterPro"/>
</dbReference>
<evidence type="ECO:0000256" key="3">
    <source>
        <dbReference type="ARBA" id="ARBA00023125"/>
    </source>
</evidence>
<dbReference type="InterPro" id="IPR005119">
    <property type="entry name" value="LysR_subst-bd"/>
</dbReference>
<dbReference type="InterPro" id="IPR036390">
    <property type="entry name" value="WH_DNA-bd_sf"/>
</dbReference>
<dbReference type="GO" id="GO:0032993">
    <property type="term" value="C:protein-DNA complex"/>
    <property type="evidence" value="ECO:0007669"/>
    <property type="project" value="TreeGrafter"/>
</dbReference>
<dbReference type="PANTHER" id="PTHR30346:SF0">
    <property type="entry name" value="HCA OPERON TRANSCRIPTIONAL ACTIVATOR HCAR"/>
    <property type="match status" value="1"/>
</dbReference>